<feature type="transmembrane region" description="Helical" evidence="8">
    <location>
        <begin position="32"/>
        <end position="52"/>
    </location>
</feature>
<sequence>MASQVYGGGGTTQQVTASYYDTAESSSRLVNYILRFVALAATFVAAIVMGVAKETKTILTNDGSSVDLQIKATGASQFDYFIAVNAIVCFYSAASLAMWVLSRGGSKGLALALTMVDLVVVAFLFSGLGSASAMGVLLRKGSGDLYPRVCNVYGKFCGRVAAAIVMSSFADVSYLAITVLSYLNLYKSSL</sequence>
<name>A0A1D1Z525_9ARAE</name>
<dbReference type="PANTHER" id="PTHR36488:SF8">
    <property type="entry name" value="CASP-LIKE PROTEIN 1U1"/>
    <property type="match status" value="1"/>
</dbReference>
<feature type="domain" description="Casparian strip membrane protein" evidence="9">
    <location>
        <begin position="26"/>
        <end position="170"/>
    </location>
</feature>
<protein>
    <recommendedName>
        <fullName evidence="8">CASP-like protein</fullName>
    </recommendedName>
</protein>
<dbReference type="InterPro" id="IPR006702">
    <property type="entry name" value="CASP_dom"/>
</dbReference>
<feature type="transmembrane region" description="Helical" evidence="8">
    <location>
        <begin position="159"/>
        <end position="183"/>
    </location>
</feature>
<dbReference type="PANTHER" id="PTHR36488">
    <property type="entry name" value="CASP-LIKE PROTEIN 1U1"/>
    <property type="match status" value="1"/>
</dbReference>
<keyword evidence="4 8" id="KW-1003">Cell membrane</keyword>
<gene>
    <name evidence="10" type="primary">MA4_106O17.50</name>
    <name evidence="10" type="ORF">g.44038</name>
</gene>
<dbReference type="InterPro" id="IPR044173">
    <property type="entry name" value="CASPL"/>
</dbReference>
<keyword evidence="5 8" id="KW-0812">Transmembrane</keyword>
<evidence type="ECO:0000256" key="3">
    <source>
        <dbReference type="ARBA" id="ARBA00011489"/>
    </source>
</evidence>
<dbReference type="AlphaFoldDB" id="A0A1D1Z525"/>
<comment type="subcellular location">
    <subcellularLocation>
        <location evidence="1 8">Cell membrane</location>
        <topology evidence="1 8">Multi-pass membrane protein</topology>
    </subcellularLocation>
</comment>
<dbReference type="InterPro" id="IPR006459">
    <property type="entry name" value="CASP/CASPL"/>
</dbReference>
<reference evidence="10" key="1">
    <citation type="submission" date="2015-07" db="EMBL/GenBank/DDBJ databases">
        <title>Transcriptome Assembly of Anthurium amnicola.</title>
        <authorList>
            <person name="Suzuki J."/>
        </authorList>
    </citation>
    <scope>NUCLEOTIDE SEQUENCE</scope>
</reference>
<evidence type="ECO:0000256" key="8">
    <source>
        <dbReference type="RuleBase" id="RU361233"/>
    </source>
</evidence>
<feature type="transmembrane region" description="Helical" evidence="8">
    <location>
        <begin position="108"/>
        <end position="138"/>
    </location>
</feature>
<evidence type="ECO:0000256" key="1">
    <source>
        <dbReference type="ARBA" id="ARBA00004651"/>
    </source>
</evidence>
<organism evidence="10">
    <name type="scientific">Anthurium amnicola</name>
    <dbReference type="NCBI Taxonomy" id="1678845"/>
    <lineage>
        <taxon>Eukaryota</taxon>
        <taxon>Viridiplantae</taxon>
        <taxon>Streptophyta</taxon>
        <taxon>Embryophyta</taxon>
        <taxon>Tracheophyta</taxon>
        <taxon>Spermatophyta</taxon>
        <taxon>Magnoliopsida</taxon>
        <taxon>Liliopsida</taxon>
        <taxon>Araceae</taxon>
        <taxon>Pothoideae</taxon>
        <taxon>Potheae</taxon>
        <taxon>Anthurium</taxon>
    </lineage>
</organism>
<evidence type="ECO:0000256" key="6">
    <source>
        <dbReference type="ARBA" id="ARBA00022989"/>
    </source>
</evidence>
<accession>A0A1D1Z525</accession>
<evidence type="ECO:0000256" key="4">
    <source>
        <dbReference type="ARBA" id="ARBA00022475"/>
    </source>
</evidence>
<evidence type="ECO:0000256" key="2">
    <source>
        <dbReference type="ARBA" id="ARBA00007651"/>
    </source>
</evidence>
<keyword evidence="7 8" id="KW-0472">Membrane</keyword>
<dbReference type="EMBL" id="GDJX01005960">
    <property type="protein sequence ID" value="JAT61976.1"/>
    <property type="molecule type" value="Transcribed_RNA"/>
</dbReference>
<dbReference type="Pfam" id="PF04535">
    <property type="entry name" value="CASP_dom"/>
    <property type="match status" value="1"/>
</dbReference>
<evidence type="ECO:0000313" key="10">
    <source>
        <dbReference type="EMBL" id="JAT61976.1"/>
    </source>
</evidence>
<proteinExistence type="inferred from homology"/>
<dbReference type="NCBIfam" id="TIGR01569">
    <property type="entry name" value="A_tha_TIGR01569"/>
    <property type="match status" value="1"/>
</dbReference>
<feature type="transmembrane region" description="Helical" evidence="8">
    <location>
        <begin position="80"/>
        <end position="102"/>
    </location>
</feature>
<keyword evidence="6 8" id="KW-1133">Transmembrane helix</keyword>
<evidence type="ECO:0000256" key="7">
    <source>
        <dbReference type="ARBA" id="ARBA00023136"/>
    </source>
</evidence>
<dbReference type="GO" id="GO:0005886">
    <property type="term" value="C:plasma membrane"/>
    <property type="evidence" value="ECO:0007669"/>
    <property type="project" value="UniProtKB-SubCell"/>
</dbReference>
<evidence type="ECO:0000256" key="5">
    <source>
        <dbReference type="ARBA" id="ARBA00022692"/>
    </source>
</evidence>
<comment type="similarity">
    <text evidence="2 8">Belongs to the Casparian strip membrane proteins (CASP) family.</text>
</comment>
<comment type="subunit">
    <text evidence="3 8">Homodimer and heterodimers.</text>
</comment>
<evidence type="ECO:0000259" key="9">
    <source>
        <dbReference type="Pfam" id="PF04535"/>
    </source>
</evidence>